<gene>
    <name evidence="2" type="ORF">Taro_043565</name>
</gene>
<dbReference type="AlphaFoldDB" id="A0A843WGS0"/>
<keyword evidence="1" id="KW-0812">Transmembrane</keyword>
<organism evidence="2 3">
    <name type="scientific">Colocasia esculenta</name>
    <name type="common">Wild taro</name>
    <name type="synonym">Arum esculentum</name>
    <dbReference type="NCBI Taxonomy" id="4460"/>
    <lineage>
        <taxon>Eukaryota</taxon>
        <taxon>Viridiplantae</taxon>
        <taxon>Streptophyta</taxon>
        <taxon>Embryophyta</taxon>
        <taxon>Tracheophyta</taxon>
        <taxon>Spermatophyta</taxon>
        <taxon>Magnoliopsida</taxon>
        <taxon>Liliopsida</taxon>
        <taxon>Araceae</taxon>
        <taxon>Aroideae</taxon>
        <taxon>Colocasieae</taxon>
        <taxon>Colocasia</taxon>
    </lineage>
</organism>
<dbReference type="InterPro" id="IPR029055">
    <property type="entry name" value="Ntn_hydrolases_N"/>
</dbReference>
<dbReference type="Proteomes" id="UP000652761">
    <property type="component" value="Unassembled WGS sequence"/>
</dbReference>
<comment type="caution">
    <text evidence="2">The sequence shown here is derived from an EMBL/GenBank/DDBJ whole genome shotgun (WGS) entry which is preliminary data.</text>
</comment>
<evidence type="ECO:0000313" key="3">
    <source>
        <dbReference type="Proteomes" id="UP000652761"/>
    </source>
</evidence>
<reference evidence="2" key="1">
    <citation type="submission" date="2017-07" db="EMBL/GenBank/DDBJ databases">
        <title>Taro Niue Genome Assembly and Annotation.</title>
        <authorList>
            <person name="Atibalentja N."/>
            <person name="Keating K."/>
            <person name="Fields C.J."/>
        </authorList>
    </citation>
    <scope>NUCLEOTIDE SEQUENCE</scope>
    <source>
        <strain evidence="2">Niue_2</strain>
        <tissue evidence="2">Leaf</tissue>
    </source>
</reference>
<evidence type="ECO:0000313" key="2">
    <source>
        <dbReference type="EMBL" id="MQM10663.1"/>
    </source>
</evidence>
<dbReference type="OrthoDB" id="2262349at2759"/>
<keyword evidence="1" id="KW-1133">Transmembrane helix</keyword>
<evidence type="ECO:0000256" key="1">
    <source>
        <dbReference type="SAM" id="Phobius"/>
    </source>
</evidence>
<proteinExistence type="predicted"/>
<keyword evidence="3" id="KW-1185">Reference proteome</keyword>
<sequence length="116" mass="12442">MDDVVFVPTGTSSCRGQLGMALLLFFVRIRALPIVAALLLIIPFSAVWCHTDASLEGYPVVVSTWPFLEAVRAAWGAVERGSSAVEAVVDGCSVCEELRCDGTGRHDKELPFLSSS</sequence>
<accession>A0A843WGS0</accession>
<feature type="transmembrane region" description="Helical" evidence="1">
    <location>
        <begin position="20"/>
        <end position="42"/>
    </location>
</feature>
<dbReference type="SUPFAM" id="SSF56235">
    <property type="entry name" value="N-terminal nucleophile aminohydrolases (Ntn hydrolases)"/>
    <property type="match status" value="1"/>
</dbReference>
<dbReference type="EMBL" id="NMUH01004739">
    <property type="protein sequence ID" value="MQM10663.1"/>
    <property type="molecule type" value="Genomic_DNA"/>
</dbReference>
<keyword evidence="1" id="KW-0472">Membrane</keyword>
<name>A0A843WGS0_COLES</name>
<protein>
    <submittedName>
        <fullName evidence="2">Uncharacterized protein</fullName>
    </submittedName>
</protein>